<gene>
    <name evidence="8" type="ORF">MNBD_NITROSPIRAE03-170</name>
</gene>
<evidence type="ECO:0000256" key="5">
    <source>
        <dbReference type="ARBA" id="ARBA00022756"/>
    </source>
</evidence>
<evidence type="ECO:0000256" key="6">
    <source>
        <dbReference type="ARBA" id="ARBA00022840"/>
    </source>
</evidence>
<keyword evidence="6" id="KW-0067">ATP-binding</keyword>
<dbReference type="GO" id="GO:0042410">
    <property type="term" value="F:6-carboxyhexanoate-CoA ligase activity"/>
    <property type="evidence" value="ECO:0007669"/>
    <property type="project" value="InterPro"/>
</dbReference>
<reference evidence="8" key="1">
    <citation type="submission" date="2018-06" db="EMBL/GenBank/DDBJ databases">
        <authorList>
            <person name="Zhirakovskaya E."/>
        </authorList>
    </citation>
    <scope>NUCLEOTIDE SEQUENCE</scope>
</reference>
<evidence type="ECO:0000256" key="1">
    <source>
        <dbReference type="ARBA" id="ARBA00001946"/>
    </source>
</evidence>
<comment type="subunit">
    <text evidence="2">Homodimer.</text>
</comment>
<dbReference type="AlphaFoldDB" id="A0A3B1DH57"/>
<proteinExistence type="predicted"/>
<evidence type="ECO:0000256" key="4">
    <source>
        <dbReference type="ARBA" id="ARBA00022741"/>
    </source>
</evidence>
<dbReference type="InterPro" id="IPR005499">
    <property type="entry name" value="BioW"/>
</dbReference>
<dbReference type="EMBL" id="UOGI01000278">
    <property type="protein sequence ID" value="VAX34250.1"/>
    <property type="molecule type" value="Genomic_DNA"/>
</dbReference>
<evidence type="ECO:0008006" key="9">
    <source>
        <dbReference type="Google" id="ProtNLM"/>
    </source>
</evidence>
<sequence>MYWNIRMRASEGEVLHISGAEGLYPVDELQDTVAAYLQRALHHDRGKPDRVVVTVERLEEEPQFIEMQPVYTVNIGDYSEAWRFVKEGLICLDVSGEAFNSARSIIESTDVMRGAAIVRAVSGVRAEPDRVRGVRATRLGIMPDLLPELYESLGKLDADGTVVSEAVVLASKVASCPHIVAELCVSDDPFYTTGYLSSKNTGYVRVPHIKEKGRMNGGRVFFVTEECTVGDVVRYLEETPVMVTRLSDIHDIINPDEFICSINC</sequence>
<evidence type="ECO:0000256" key="7">
    <source>
        <dbReference type="ARBA" id="ARBA00022842"/>
    </source>
</evidence>
<dbReference type="GO" id="GO:0005524">
    <property type="term" value="F:ATP binding"/>
    <property type="evidence" value="ECO:0007669"/>
    <property type="project" value="UniProtKB-KW"/>
</dbReference>
<comment type="cofactor">
    <cofactor evidence="1">
        <name>Mg(2+)</name>
        <dbReference type="ChEBI" id="CHEBI:18420"/>
    </cofactor>
</comment>
<dbReference type="Pfam" id="PF03744">
    <property type="entry name" value="BioW"/>
    <property type="match status" value="1"/>
</dbReference>
<name>A0A3B1DH57_9ZZZZ</name>
<accession>A0A3B1DH57</accession>
<evidence type="ECO:0000256" key="2">
    <source>
        <dbReference type="ARBA" id="ARBA00011738"/>
    </source>
</evidence>
<protein>
    <recommendedName>
        <fullName evidence="9">6-carboxyhexanoate--CoA ligase</fullName>
    </recommendedName>
</protein>
<dbReference type="GO" id="GO:0009102">
    <property type="term" value="P:biotin biosynthetic process"/>
    <property type="evidence" value="ECO:0007669"/>
    <property type="project" value="UniProtKB-KW"/>
</dbReference>
<organism evidence="8">
    <name type="scientific">hydrothermal vent metagenome</name>
    <dbReference type="NCBI Taxonomy" id="652676"/>
    <lineage>
        <taxon>unclassified sequences</taxon>
        <taxon>metagenomes</taxon>
        <taxon>ecological metagenomes</taxon>
    </lineage>
</organism>
<evidence type="ECO:0000313" key="8">
    <source>
        <dbReference type="EMBL" id="VAX34250.1"/>
    </source>
</evidence>
<keyword evidence="3" id="KW-0436">Ligase</keyword>
<keyword evidence="4" id="KW-0547">Nucleotide-binding</keyword>
<keyword evidence="7" id="KW-0460">Magnesium</keyword>
<evidence type="ECO:0000256" key="3">
    <source>
        <dbReference type="ARBA" id="ARBA00022598"/>
    </source>
</evidence>
<keyword evidence="5" id="KW-0093">Biotin biosynthesis</keyword>